<sequence>ETDGWPGASVIRGIERRGLAYTGSCAWFFNLDTSKRYLFFGATSPIVFLSFPGSDRDEAAPHELGWADPGVHRHDRQARSGEGGRDAERAEAPAVPDAGEAESVVVVARHEQQERVQHARGGAGRLERGQGHWFPRGVRRGVRHRPRIHGARLRRLLRGHPHICDVPDKEQFLSYGMKWEQFGSEKGNWWYAVAPEEDQFALQDTARETMTKISGNGYARMDIRQDRNTKRNYVVDVNANCSIDYDPESAMALILHGSDMTFTDFLEDLIRYGLERRAAELRAHTSRMVHSFGMLTEDSNFVSPLMRPVGNEGWKAITV</sequence>
<dbReference type="AlphaFoldDB" id="A0A8H8A263"/>
<protein>
    <recommendedName>
        <fullName evidence="4">ATP-grasp domain-containing protein</fullName>
    </recommendedName>
</protein>
<keyword evidence="3" id="KW-1185">Reference proteome</keyword>
<feature type="region of interest" description="Disordered" evidence="1">
    <location>
        <begin position="60"/>
        <end position="100"/>
    </location>
</feature>
<reference evidence="2 3" key="1">
    <citation type="journal article" name="Sci. Rep.">
        <title>Genome-scale phylogenetic analyses confirm Olpidium as the closest living zoosporic fungus to the non-flagellated, terrestrial fungi.</title>
        <authorList>
            <person name="Chang Y."/>
            <person name="Rochon D."/>
            <person name="Sekimoto S."/>
            <person name="Wang Y."/>
            <person name="Chovatia M."/>
            <person name="Sandor L."/>
            <person name="Salamov A."/>
            <person name="Grigoriev I.V."/>
            <person name="Stajich J.E."/>
            <person name="Spatafora J.W."/>
        </authorList>
    </citation>
    <scope>NUCLEOTIDE SEQUENCE [LARGE SCALE GENOMIC DNA]</scope>
    <source>
        <strain evidence="2">S191</strain>
    </source>
</reference>
<comment type="caution">
    <text evidence="2">The sequence shown here is derived from an EMBL/GenBank/DDBJ whole genome shotgun (WGS) entry which is preliminary data.</text>
</comment>
<dbReference type="OrthoDB" id="2013972at2759"/>
<evidence type="ECO:0000256" key="1">
    <source>
        <dbReference type="SAM" id="MobiDB-lite"/>
    </source>
</evidence>
<organism evidence="2 3">
    <name type="scientific">Olpidium bornovanus</name>
    <dbReference type="NCBI Taxonomy" id="278681"/>
    <lineage>
        <taxon>Eukaryota</taxon>
        <taxon>Fungi</taxon>
        <taxon>Fungi incertae sedis</taxon>
        <taxon>Olpidiomycota</taxon>
        <taxon>Olpidiomycotina</taxon>
        <taxon>Olpidiomycetes</taxon>
        <taxon>Olpidiales</taxon>
        <taxon>Olpidiaceae</taxon>
        <taxon>Olpidium</taxon>
    </lineage>
</organism>
<dbReference type="Proteomes" id="UP000673691">
    <property type="component" value="Unassembled WGS sequence"/>
</dbReference>
<name>A0A8H8A263_9FUNG</name>
<evidence type="ECO:0008006" key="4">
    <source>
        <dbReference type="Google" id="ProtNLM"/>
    </source>
</evidence>
<dbReference type="EMBL" id="JAEFCI010000295">
    <property type="protein sequence ID" value="KAG5463647.1"/>
    <property type="molecule type" value="Genomic_DNA"/>
</dbReference>
<dbReference type="Gene3D" id="3.30.470.20">
    <property type="entry name" value="ATP-grasp fold, B domain"/>
    <property type="match status" value="1"/>
</dbReference>
<feature type="non-terminal residue" evidence="2">
    <location>
        <position position="1"/>
    </location>
</feature>
<accession>A0A8H8A263</accession>
<proteinExistence type="predicted"/>
<evidence type="ECO:0000313" key="3">
    <source>
        <dbReference type="Proteomes" id="UP000673691"/>
    </source>
</evidence>
<feature type="compositionally biased region" description="Basic and acidic residues" evidence="1">
    <location>
        <begin position="77"/>
        <end position="91"/>
    </location>
</feature>
<evidence type="ECO:0000313" key="2">
    <source>
        <dbReference type="EMBL" id="KAG5463647.1"/>
    </source>
</evidence>
<gene>
    <name evidence="2" type="ORF">BJ554DRAFT_5711</name>
</gene>